<accession>A0A3G9FXL4</accession>
<dbReference type="CDD" id="cd18094">
    <property type="entry name" value="SpoU-like_TrmL"/>
    <property type="match status" value="1"/>
</dbReference>
<dbReference type="EC" id="2.1.1.207" evidence="6"/>
<evidence type="ECO:0000256" key="4">
    <source>
        <dbReference type="ARBA" id="ARBA00022691"/>
    </source>
</evidence>
<protein>
    <recommendedName>
        <fullName evidence="6">tRNA (cytidine(34)-2'-O)-methyltransferase</fullName>
        <ecNumber evidence="6">2.1.1.207</ecNumber>
    </recommendedName>
    <alternativeName>
        <fullName evidence="6">tRNA (cytidine/uridine-2'-O-)-methyltransferase TrmL</fullName>
    </alternativeName>
</protein>
<dbReference type="InterPro" id="IPR016914">
    <property type="entry name" value="TrmL"/>
</dbReference>
<dbReference type="RefSeq" id="WP_126419923.1">
    <property type="nucleotide sequence ID" value="NZ_AP018827.1"/>
</dbReference>
<dbReference type="HAMAP" id="MF_01885">
    <property type="entry name" value="tRNA_methyltr_TrmL"/>
    <property type="match status" value="1"/>
</dbReference>
<dbReference type="InterPro" id="IPR029026">
    <property type="entry name" value="tRNA_m1G_MTases_N"/>
</dbReference>
<dbReference type="PANTHER" id="PTHR42971:SF1">
    <property type="entry name" value="TRNA (CYTIDINE(34)-2'-O)-METHYLTRANSFERASE"/>
    <property type="match status" value="1"/>
</dbReference>
<dbReference type="GO" id="GO:0005737">
    <property type="term" value="C:cytoplasm"/>
    <property type="evidence" value="ECO:0007669"/>
    <property type="project" value="UniProtKB-SubCell"/>
</dbReference>
<comment type="subcellular location">
    <subcellularLocation>
        <location evidence="6">Cytoplasm</location>
    </subcellularLocation>
</comment>
<name>A0A3G9FXL4_9CAUL</name>
<dbReference type="SUPFAM" id="SSF75217">
    <property type="entry name" value="alpha/beta knot"/>
    <property type="match status" value="1"/>
</dbReference>
<dbReference type="Proteomes" id="UP000278756">
    <property type="component" value="Chromosome 1"/>
</dbReference>
<dbReference type="Pfam" id="PF00588">
    <property type="entry name" value="SpoU_methylase"/>
    <property type="match status" value="1"/>
</dbReference>
<evidence type="ECO:0000313" key="10">
    <source>
        <dbReference type="Proteomes" id="UP000278756"/>
    </source>
</evidence>
<sequence length="159" mass="17262">MRLALFQPDIPQNLGSALRLCACLDVALDVIEPCGFPLSDRAIRRAAMDYGGQADVTRHDSWAAFLNGRDDWPQAARLVLFTTKGAEPYHNFQFGPHDILLMGRESAGVPDDVHNAADARLLIPMRPGMRSINVINAAAMALGEALRQTQGFAPTPPIA</sequence>
<feature type="domain" description="tRNA/rRNA methyltransferase SpoU type" evidence="8">
    <location>
        <begin position="2"/>
        <end position="142"/>
    </location>
</feature>
<comment type="similarity">
    <text evidence="6">Belongs to the class IV-like SAM-binding methyltransferase superfamily. RNA methyltransferase TrmH family. TrmL subfamily.</text>
</comment>
<comment type="caution">
    <text evidence="6">Lacks conserved residue(s) required for the propagation of feature annotation.</text>
</comment>
<gene>
    <name evidence="6" type="primary">trmL</name>
    <name evidence="9" type="ORF">EM6_0416</name>
</gene>
<evidence type="ECO:0000256" key="1">
    <source>
        <dbReference type="ARBA" id="ARBA00022490"/>
    </source>
</evidence>
<evidence type="ECO:0000256" key="6">
    <source>
        <dbReference type="HAMAP-Rule" id="MF_01885"/>
    </source>
</evidence>
<reference evidence="10" key="1">
    <citation type="journal article" date="2017" name="Biotechnol. Biofuels">
        <title>Evaluation of environmental bacterial communities as a factor affecting the growth of duckweed Lemna minor.</title>
        <authorList>
            <person name="Ishizawa H."/>
            <person name="Kuroda M."/>
            <person name="Morikawa M."/>
            <person name="Ike M."/>
        </authorList>
    </citation>
    <scope>NUCLEOTIDE SEQUENCE [LARGE SCALE GENOMIC DNA]</scope>
    <source>
        <strain evidence="10">M6</strain>
    </source>
</reference>
<comment type="catalytic activity">
    <reaction evidence="6">
        <text>cytidine(34) in tRNA + S-adenosyl-L-methionine = 2'-O-methylcytidine(34) in tRNA + S-adenosyl-L-homocysteine + H(+)</text>
        <dbReference type="Rhea" id="RHEA:43084"/>
        <dbReference type="Rhea" id="RHEA-COMP:10331"/>
        <dbReference type="Rhea" id="RHEA-COMP:10332"/>
        <dbReference type="ChEBI" id="CHEBI:15378"/>
        <dbReference type="ChEBI" id="CHEBI:57856"/>
        <dbReference type="ChEBI" id="CHEBI:59789"/>
        <dbReference type="ChEBI" id="CHEBI:74495"/>
        <dbReference type="ChEBI" id="CHEBI:82748"/>
        <dbReference type="EC" id="2.1.1.207"/>
    </reaction>
</comment>
<keyword evidence="1 6" id="KW-0963">Cytoplasm</keyword>
<feature type="binding site" evidence="6 7">
    <location>
        <position position="103"/>
    </location>
    <ligand>
        <name>S-adenosyl-L-methionine</name>
        <dbReference type="ChEBI" id="CHEBI:59789"/>
    </ligand>
</feature>
<keyword evidence="3 6" id="KW-0808">Transferase</keyword>
<feature type="binding site" evidence="6 7">
    <location>
        <position position="123"/>
    </location>
    <ligand>
        <name>S-adenosyl-L-methionine</name>
        <dbReference type="ChEBI" id="CHEBI:59789"/>
    </ligand>
</feature>
<evidence type="ECO:0000256" key="3">
    <source>
        <dbReference type="ARBA" id="ARBA00022679"/>
    </source>
</evidence>
<dbReference type="GO" id="GO:0141098">
    <property type="term" value="F:tRNA (cytidine(34)-2'-O)-methyltransferase activity"/>
    <property type="evidence" value="ECO:0007669"/>
    <property type="project" value="RHEA"/>
</dbReference>
<dbReference type="PIRSF" id="PIRSF029256">
    <property type="entry name" value="SpoU_TrmH_prd"/>
    <property type="match status" value="1"/>
</dbReference>
<dbReference type="Gene3D" id="3.40.1280.10">
    <property type="match status" value="1"/>
</dbReference>
<evidence type="ECO:0000256" key="7">
    <source>
        <dbReference type="PIRSR" id="PIRSR029256-1"/>
    </source>
</evidence>
<evidence type="ECO:0000256" key="2">
    <source>
        <dbReference type="ARBA" id="ARBA00022603"/>
    </source>
</evidence>
<keyword evidence="4 6" id="KW-0949">S-adenosyl-L-methionine</keyword>
<organism evidence="9 10">
    <name type="scientific">Asticcacaulis excentricus</name>
    <dbReference type="NCBI Taxonomy" id="78587"/>
    <lineage>
        <taxon>Bacteria</taxon>
        <taxon>Pseudomonadati</taxon>
        <taxon>Pseudomonadota</taxon>
        <taxon>Alphaproteobacteria</taxon>
        <taxon>Caulobacterales</taxon>
        <taxon>Caulobacteraceae</taxon>
        <taxon>Asticcacaulis</taxon>
    </lineage>
</organism>
<reference evidence="10" key="2">
    <citation type="journal article" date="2017" name="Plant Physiol. Biochem.">
        <title>Differential oxidative and antioxidative response of duckweed Lemna minor toward plant growth promoting/inhibiting bacteria.</title>
        <authorList>
            <person name="Ishizawa H."/>
            <person name="Kuroda M."/>
            <person name="Morikawa M."/>
            <person name="Ike M."/>
        </authorList>
    </citation>
    <scope>NUCLEOTIDE SEQUENCE [LARGE SCALE GENOMIC DNA]</scope>
    <source>
        <strain evidence="10">M6</strain>
    </source>
</reference>
<dbReference type="PANTHER" id="PTHR42971">
    <property type="entry name" value="TRNA (CYTIDINE(34)-2'-O)-METHYLTRANSFERASE"/>
    <property type="match status" value="1"/>
</dbReference>
<dbReference type="AlphaFoldDB" id="A0A3G9FXL4"/>
<feature type="binding site" evidence="6 7">
    <location>
        <position position="131"/>
    </location>
    <ligand>
        <name>S-adenosyl-L-methionine</name>
        <dbReference type="ChEBI" id="CHEBI:59789"/>
    </ligand>
</feature>
<evidence type="ECO:0000259" key="8">
    <source>
        <dbReference type="Pfam" id="PF00588"/>
    </source>
</evidence>
<dbReference type="InterPro" id="IPR029028">
    <property type="entry name" value="Alpha/beta_knot_MTases"/>
</dbReference>
<evidence type="ECO:0000256" key="5">
    <source>
        <dbReference type="ARBA" id="ARBA00022694"/>
    </source>
</evidence>
<keyword evidence="2 6" id="KW-0489">Methyltransferase</keyword>
<proteinExistence type="inferred from homology"/>
<dbReference type="GO" id="GO:0141102">
    <property type="term" value="F:tRNA (5-carboxymethylaminomethyluridine(34)-2'-O)-methyltransferase activity"/>
    <property type="evidence" value="ECO:0007669"/>
    <property type="project" value="RHEA"/>
</dbReference>
<keyword evidence="5 6" id="KW-0819">tRNA processing</keyword>
<evidence type="ECO:0000313" key="9">
    <source>
        <dbReference type="EMBL" id="BBF79842.1"/>
    </source>
</evidence>
<comment type="subunit">
    <text evidence="6">Homodimer.</text>
</comment>
<comment type="function">
    <text evidence="6">Methylates the ribose at the nucleotide 34 wobble position in the two leucyl isoacceptors tRNA(Leu)(CmAA) and tRNA(Leu)(cmnm5UmAA). Catalyzes the methyl transfer from S-adenosyl-L-methionine to the 2'-OH of the wobble nucleotide.</text>
</comment>
<dbReference type="EMBL" id="AP018827">
    <property type="protein sequence ID" value="BBF79842.1"/>
    <property type="molecule type" value="Genomic_DNA"/>
</dbReference>
<comment type="catalytic activity">
    <reaction evidence="6">
        <text>5-carboxymethylaminomethyluridine(34) in tRNA(Leu) + S-adenosyl-L-methionine = 5-carboxymethylaminomethyl-2'-O-methyluridine(34) in tRNA(Leu) + S-adenosyl-L-homocysteine + H(+)</text>
        <dbReference type="Rhea" id="RHEA:43088"/>
        <dbReference type="Rhea" id="RHEA-COMP:10333"/>
        <dbReference type="Rhea" id="RHEA-COMP:10334"/>
        <dbReference type="ChEBI" id="CHEBI:15378"/>
        <dbReference type="ChEBI" id="CHEBI:57856"/>
        <dbReference type="ChEBI" id="CHEBI:59789"/>
        <dbReference type="ChEBI" id="CHEBI:74508"/>
        <dbReference type="ChEBI" id="CHEBI:74511"/>
        <dbReference type="EC" id="2.1.1.207"/>
    </reaction>
</comment>
<dbReference type="GO" id="GO:0003723">
    <property type="term" value="F:RNA binding"/>
    <property type="evidence" value="ECO:0007669"/>
    <property type="project" value="InterPro"/>
</dbReference>
<dbReference type="OrthoDB" id="9789043at2"/>
<dbReference type="GO" id="GO:0002130">
    <property type="term" value="P:wobble position ribose methylation"/>
    <property type="evidence" value="ECO:0007669"/>
    <property type="project" value="TreeGrafter"/>
</dbReference>
<dbReference type="InterPro" id="IPR001537">
    <property type="entry name" value="SpoU_MeTrfase"/>
</dbReference>